<evidence type="ECO:0000256" key="4">
    <source>
        <dbReference type="ARBA" id="ARBA00023136"/>
    </source>
</evidence>
<sequence length="358" mass="38566">MASEKRQRLAGDVGSWALNVVTSVGLIFVNKVVMSSYGFRFATTLTACHFGVTSLAGFASAALGYTTLKPIPFWDLFWFSLVANVSIVGMNLSLLLNSVGFYQIAKLSMIPVVCVLERVLNAKTYSRPVILSVIMVVFGVAIVTVTDVTVNFKGFMAAVMAVLATALQQIFIGSLQKKHNVSSFELLSKTAPIQAASLLPLGPFMDFALTGNYLLNYTLSTAAFLFISLSCLLAVGCNVSQYLVIGRFSAVTFQVLGHIKTVCVLAMGWLFFHDIITSKNILGMVITVIGMVFYGRAAEAEKKAAAAAPAYIKSNTSSDPFTVGDEEDVSLLKASDFQEHIGAPPVKDIELGFETSKR</sequence>
<keyword evidence="9" id="KW-1185">Reference proteome</keyword>
<evidence type="ECO:0000256" key="1">
    <source>
        <dbReference type="ARBA" id="ARBA00004141"/>
    </source>
</evidence>
<dbReference type="GO" id="GO:0016020">
    <property type="term" value="C:membrane"/>
    <property type="evidence" value="ECO:0007669"/>
    <property type="project" value="UniProtKB-SubCell"/>
</dbReference>
<dbReference type="OMA" id="LCITTNI"/>
<dbReference type="STRING" id="88036.D8RFA2"/>
<proteinExistence type="predicted"/>
<feature type="transmembrane region" description="Helical" evidence="5">
    <location>
        <begin position="9"/>
        <end position="29"/>
    </location>
</feature>
<evidence type="ECO:0000256" key="2">
    <source>
        <dbReference type="ARBA" id="ARBA00022692"/>
    </source>
</evidence>
<dbReference type="Proteomes" id="UP000001514">
    <property type="component" value="Unassembled WGS sequence"/>
</dbReference>
<dbReference type="eggNOG" id="KOG1441">
    <property type="taxonomic scope" value="Eukaryota"/>
</dbReference>
<dbReference type="PANTHER" id="PTHR11132">
    <property type="entry name" value="SOLUTE CARRIER FAMILY 35"/>
    <property type="match status" value="1"/>
</dbReference>
<dbReference type="EMBL" id="GL377613">
    <property type="protein sequence ID" value="EFJ17616.1"/>
    <property type="molecule type" value="Genomic_DNA"/>
</dbReference>
<dbReference type="InterPro" id="IPR004853">
    <property type="entry name" value="Sugar_P_trans_dom"/>
</dbReference>
<dbReference type="GO" id="GO:0005794">
    <property type="term" value="C:Golgi apparatus"/>
    <property type="evidence" value="ECO:0000318"/>
    <property type="project" value="GO_Central"/>
</dbReference>
<keyword evidence="3 5" id="KW-1133">Transmembrane helix</keyword>
<dbReference type="InterPro" id="IPR037185">
    <property type="entry name" value="EmrE-like"/>
</dbReference>
<dbReference type="Gramene" id="EFJ17616">
    <property type="protein sequence ID" value="EFJ17616"/>
    <property type="gene ID" value="SELMODRAFT_178861"/>
</dbReference>
<feature type="domain" description="Sugar phosphate transporter" evidence="6">
    <location>
        <begin position="22"/>
        <end position="294"/>
    </location>
</feature>
<dbReference type="FunCoup" id="D8RFA2">
    <property type="interactions" value="3511"/>
</dbReference>
<feature type="transmembrane region" description="Helical" evidence="5">
    <location>
        <begin position="278"/>
        <end position="295"/>
    </location>
</feature>
<feature type="transmembrane region" description="Helical" evidence="5">
    <location>
        <begin position="251"/>
        <end position="272"/>
    </location>
</feature>
<comment type="subcellular location">
    <subcellularLocation>
        <location evidence="1">Membrane</location>
        <topology evidence="1">Multi-pass membrane protein</topology>
    </subcellularLocation>
</comment>
<dbReference type="GO" id="GO:0005338">
    <property type="term" value="F:nucleotide-sugar transmembrane transporter activity"/>
    <property type="evidence" value="ECO:0000318"/>
    <property type="project" value="GO_Central"/>
</dbReference>
<evidence type="ECO:0000313" key="7">
    <source>
        <dbReference type="EMBL" id="EFJ17616.1"/>
    </source>
</evidence>
<evidence type="ECO:0000313" key="9">
    <source>
        <dbReference type="Proteomes" id="UP000001514"/>
    </source>
</evidence>
<dbReference type="EMBL" id="GL377578">
    <property type="protein sequence ID" value="EFJ29082.1"/>
    <property type="molecule type" value="Genomic_DNA"/>
</dbReference>
<dbReference type="GO" id="GO:0055085">
    <property type="term" value="P:transmembrane transport"/>
    <property type="evidence" value="ECO:0000318"/>
    <property type="project" value="GO_Central"/>
</dbReference>
<dbReference type="KEGG" id="smo:SELMODRAFT_92835"/>
<protein>
    <recommendedName>
        <fullName evidence="6">Sugar phosphate transporter domain-containing protein</fullName>
    </recommendedName>
</protein>
<feature type="transmembrane region" description="Helical" evidence="5">
    <location>
        <begin position="221"/>
        <end position="244"/>
    </location>
</feature>
<dbReference type="OrthoDB" id="5547497at2759"/>
<reference evidence="8 9" key="1">
    <citation type="journal article" date="2011" name="Science">
        <title>The Selaginella genome identifies genetic changes associated with the evolution of vascular plants.</title>
        <authorList>
            <person name="Banks J.A."/>
            <person name="Nishiyama T."/>
            <person name="Hasebe M."/>
            <person name="Bowman J.L."/>
            <person name="Gribskov M."/>
            <person name="dePamphilis C."/>
            <person name="Albert V.A."/>
            <person name="Aono N."/>
            <person name="Aoyama T."/>
            <person name="Ambrose B.A."/>
            <person name="Ashton N.W."/>
            <person name="Axtell M.J."/>
            <person name="Barker E."/>
            <person name="Barker M.S."/>
            <person name="Bennetzen J.L."/>
            <person name="Bonawitz N.D."/>
            <person name="Chapple C."/>
            <person name="Cheng C."/>
            <person name="Correa L.G."/>
            <person name="Dacre M."/>
            <person name="DeBarry J."/>
            <person name="Dreyer I."/>
            <person name="Elias M."/>
            <person name="Engstrom E.M."/>
            <person name="Estelle M."/>
            <person name="Feng L."/>
            <person name="Finet C."/>
            <person name="Floyd S.K."/>
            <person name="Frommer W.B."/>
            <person name="Fujita T."/>
            <person name="Gramzow L."/>
            <person name="Gutensohn M."/>
            <person name="Harholt J."/>
            <person name="Hattori M."/>
            <person name="Heyl A."/>
            <person name="Hirai T."/>
            <person name="Hiwatashi Y."/>
            <person name="Ishikawa M."/>
            <person name="Iwata M."/>
            <person name="Karol K.G."/>
            <person name="Koehler B."/>
            <person name="Kolukisaoglu U."/>
            <person name="Kubo M."/>
            <person name="Kurata T."/>
            <person name="Lalonde S."/>
            <person name="Li K."/>
            <person name="Li Y."/>
            <person name="Litt A."/>
            <person name="Lyons E."/>
            <person name="Manning G."/>
            <person name="Maruyama T."/>
            <person name="Michael T.P."/>
            <person name="Mikami K."/>
            <person name="Miyazaki S."/>
            <person name="Morinaga S."/>
            <person name="Murata T."/>
            <person name="Mueller-Roeber B."/>
            <person name="Nelson D.R."/>
            <person name="Obara M."/>
            <person name="Oguri Y."/>
            <person name="Olmstead R.G."/>
            <person name="Onodera N."/>
            <person name="Petersen B.L."/>
            <person name="Pils B."/>
            <person name="Prigge M."/>
            <person name="Rensing S.A."/>
            <person name="Riano-Pachon D.M."/>
            <person name="Roberts A.W."/>
            <person name="Sato Y."/>
            <person name="Scheller H.V."/>
            <person name="Schulz B."/>
            <person name="Schulz C."/>
            <person name="Shakirov E.V."/>
            <person name="Shibagaki N."/>
            <person name="Shinohara N."/>
            <person name="Shippen D.E."/>
            <person name="Soerensen I."/>
            <person name="Sotooka R."/>
            <person name="Sugimoto N."/>
            <person name="Sugita M."/>
            <person name="Sumikawa N."/>
            <person name="Tanurdzic M."/>
            <person name="Theissen G."/>
            <person name="Ulvskov P."/>
            <person name="Wakazuki S."/>
            <person name="Weng J.K."/>
            <person name="Willats W.W."/>
            <person name="Wipf D."/>
            <person name="Wolf P.G."/>
            <person name="Yang L."/>
            <person name="Zimmer A.D."/>
            <person name="Zhu Q."/>
            <person name="Mitros T."/>
            <person name="Hellsten U."/>
            <person name="Loque D."/>
            <person name="Otillar R."/>
            <person name="Salamov A."/>
            <person name="Schmutz J."/>
            <person name="Shapiro H."/>
            <person name="Lindquist E."/>
            <person name="Lucas S."/>
            <person name="Rokhsar D."/>
            <person name="Grigoriev I.V."/>
        </authorList>
    </citation>
    <scope>NUCLEOTIDE SEQUENCE [LARGE SCALE GENOMIC DNA]</scope>
</reference>
<organism evidence="9">
    <name type="scientific">Selaginella moellendorffii</name>
    <name type="common">Spikemoss</name>
    <dbReference type="NCBI Taxonomy" id="88036"/>
    <lineage>
        <taxon>Eukaryota</taxon>
        <taxon>Viridiplantae</taxon>
        <taxon>Streptophyta</taxon>
        <taxon>Embryophyta</taxon>
        <taxon>Tracheophyta</taxon>
        <taxon>Lycopodiopsida</taxon>
        <taxon>Selaginellales</taxon>
        <taxon>Selaginellaceae</taxon>
        <taxon>Selaginella</taxon>
    </lineage>
</organism>
<dbReference type="HOGENOM" id="CLU_048347_0_1_1"/>
<dbReference type="KEGG" id="smo:SELMODRAFT_178861"/>
<feature type="transmembrane region" description="Helical" evidence="5">
    <location>
        <begin position="76"/>
        <end position="95"/>
    </location>
</feature>
<dbReference type="SUPFAM" id="SSF103481">
    <property type="entry name" value="Multidrug resistance efflux transporter EmrE"/>
    <property type="match status" value="1"/>
</dbReference>
<evidence type="ECO:0000259" key="6">
    <source>
        <dbReference type="Pfam" id="PF03151"/>
    </source>
</evidence>
<evidence type="ECO:0000256" key="5">
    <source>
        <dbReference type="SAM" id="Phobius"/>
    </source>
</evidence>
<feature type="transmembrane region" description="Helical" evidence="5">
    <location>
        <begin position="129"/>
        <end position="149"/>
    </location>
</feature>
<feature type="transmembrane region" description="Helical" evidence="5">
    <location>
        <begin position="41"/>
        <end position="64"/>
    </location>
</feature>
<dbReference type="AlphaFoldDB" id="D8RFA2"/>
<name>D8RFA2_SELML</name>
<dbReference type="Gramene" id="EFJ29082">
    <property type="protein sequence ID" value="EFJ29082"/>
    <property type="gene ID" value="SELMODRAFT_92835"/>
</dbReference>
<dbReference type="Pfam" id="PF03151">
    <property type="entry name" value="TPT"/>
    <property type="match status" value="1"/>
</dbReference>
<dbReference type="InParanoid" id="D8RFA2"/>
<gene>
    <name evidence="7" type="ORF">SELMODRAFT_178861</name>
    <name evidence="8" type="ORF">SELMODRAFT_92835</name>
</gene>
<evidence type="ECO:0000256" key="3">
    <source>
        <dbReference type="ARBA" id="ARBA00022989"/>
    </source>
</evidence>
<dbReference type="InterPro" id="IPR050186">
    <property type="entry name" value="TPT_transporter"/>
</dbReference>
<accession>D8RFA2</accession>
<keyword evidence="4 5" id="KW-0472">Membrane</keyword>
<keyword evidence="2 5" id="KW-0812">Transmembrane</keyword>
<dbReference type="GO" id="GO:0015297">
    <property type="term" value="F:antiporter activity"/>
    <property type="evidence" value="ECO:0000318"/>
    <property type="project" value="GO_Central"/>
</dbReference>
<evidence type="ECO:0000313" key="8">
    <source>
        <dbReference type="EMBL" id="EFJ29082.1"/>
    </source>
</evidence>